<reference evidence="4" key="1">
    <citation type="submission" date="2021-01" db="EMBL/GenBank/DDBJ databases">
        <authorList>
            <person name="Corre E."/>
            <person name="Pelletier E."/>
            <person name="Niang G."/>
            <person name="Scheremetjew M."/>
            <person name="Finn R."/>
            <person name="Kale V."/>
            <person name="Holt S."/>
            <person name="Cochrane G."/>
            <person name="Meng A."/>
            <person name="Brown T."/>
            <person name="Cohen L."/>
        </authorList>
    </citation>
    <scope>NUCLEOTIDE SEQUENCE</scope>
    <source>
        <strain evidence="4">CCMP147</strain>
    </source>
</reference>
<evidence type="ECO:0000313" key="4">
    <source>
        <dbReference type="EMBL" id="CAD8306616.1"/>
    </source>
</evidence>
<accession>A0A7R9Z617</accession>
<evidence type="ECO:0000256" key="1">
    <source>
        <dbReference type="SAM" id="MobiDB-lite"/>
    </source>
</evidence>
<feature type="signal peptide" evidence="2">
    <location>
        <begin position="1"/>
        <end position="31"/>
    </location>
</feature>
<dbReference type="Pfam" id="PF08757">
    <property type="entry name" value="CotH"/>
    <property type="match status" value="2"/>
</dbReference>
<dbReference type="AlphaFoldDB" id="A0A7R9Z617"/>
<keyword evidence="2" id="KW-0732">Signal</keyword>
<name>A0A7R9Z617_9STRA</name>
<proteinExistence type="predicted"/>
<dbReference type="EMBL" id="HBED01016060">
    <property type="protein sequence ID" value="CAD8306616.1"/>
    <property type="molecule type" value="Transcribed_RNA"/>
</dbReference>
<evidence type="ECO:0000259" key="3">
    <source>
        <dbReference type="PROSITE" id="PS51841"/>
    </source>
</evidence>
<protein>
    <recommendedName>
        <fullName evidence="3">LTD domain-containing protein</fullName>
    </recommendedName>
</protein>
<feature type="chain" id="PRO_5031118837" description="LTD domain-containing protein" evidence="2">
    <location>
        <begin position="32"/>
        <end position="762"/>
    </location>
</feature>
<dbReference type="InterPro" id="IPR014867">
    <property type="entry name" value="Spore_coat_CotH_CotH2/3/7"/>
</dbReference>
<gene>
    <name evidence="4" type="ORF">TDUB1175_LOCUS7980</name>
</gene>
<feature type="domain" description="LTD" evidence="3">
    <location>
        <begin position="27"/>
        <end position="142"/>
    </location>
</feature>
<dbReference type="PROSITE" id="PS51841">
    <property type="entry name" value="LTD"/>
    <property type="match status" value="1"/>
</dbReference>
<feature type="region of interest" description="Disordered" evidence="1">
    <location>
        <begin position="707"/>
        <end position="762"/>
    </location>
</feature>
<organism evidence="4">
    <name type="scientific">Pseudictyota dubia</name>
    <dbReference type="NCBI Taxonomy" id="2749911"/>
    <lineage>
        <taxon>Eukaryota</taxon>
        <taxon>Sar</taxon>
        <taxon>Stramenopiles</taxon>
        <taxon>Ochrophyta</taxon>
        <taxon>Bacillariophyta</taxon>
        <taxon>Mediophyceae</taxon>
        <taxon>Biddulphiophycidae</taxon>
        <taxon>Eupodiscales</taxon>
        <taxon>Odontellaceae</taxon>
        <taxon>Pseudictyota</taxon>
    </lineage>
</organism>
<dbReference type="InterPro" id="IPR001322">
    <property type="entry name" value="Lamin_tail_dom"/>
</dbReference>
<dbReference type="SUPFAM" id="SSF74853">
    <property type="entry name" value="Lamin A/C globular tail domain"/>
    <property type="match status" value="1"/>
</dbReference>
<feature type="compositionally biased region" description="Polar residues" evidence="1">
    <location>
        <begin position="710"/>
        <end position="730"/>
    </location>
</feature>
<dbReference type="InterPro" id="IPR036415">
    <property type="entry name" value="Lamin_tail_dom_sf"/>
</dbReference>
<sequence length="762" mass="83537">MPRFFAQRNKVVLCVLGGGILPFALPPGVHADAIITNDSVRINEVSDKGTSAACNGNDWIELHLPPSAPNPADLGGYILHDNDGPRDADAFSFSSSMSSSLDPGGYLLLCEGEDFQFGIGGTDAITLLDSSGTAVSSTGSLTDRGALGVSFAYDDETGDYAYTSTPTPGGPNVITRLPQLETIEEMRKRLKAQNDEGAAFFNMADDGRPVEGGFGEVVDLRMEADAAEWEKLAGEDRSHEMYSPFLSASLTAAAADGSDGPAKVLANLTSPGRIRPKGQSTLFLGICMDKSVPYSIDWDYYDPNQTLFGVRKAYLRTPMGDFSFVREWTSHRMLARFGLPHLRARTVRFFVNGDYVGLYELLEAPDQDYVFHRSFPDFDPKTYALFKVKTLSLGCGLYDENALARAQERVNEEDTPPYSFERGEHRDKISVLGPDKVWECLSEFNLAMSGQFEDVTLAYVRSSGECGEMLVKEGLVDRDLGSNAQDEAMEAFIDRHLAGNQCDAEKCVSYNLALDVDVTNFLRNFAVMAATLNQDSPLGNGNNYYLAQTGAVDGPGWAIVQYDHNNILSTISADLCDAFACPKEDLIHWSIERPTCRGFNTNRMAGPLLSDDALRGRYIQYVREFVEDVMTDGDFLQQVRGHLEAIRDEVQRDPWGDVALLFHWNSTTAATVRRAEPNPSGCTSCPSRAWRDSSTCRSCPPCGNVRRRYLTSSKPSTADRSPATSTTSNRGRPAWTGGWTVPGRKNLRVPMDVSTRAVTGPG</sequence>
<evidence type="ECO:0000256" key="2">
    <source>
        <dbReference type="SAM" id="SignalP"/>
    </source>
</evidence>